<dbReference type="InterPro" id="IPR050921">
    <property type="entry name" value="T4SS_GSP_E_ATPase"/>
</dbReference>
<dbReference type="InterPro" id="IPR001482">
    <property type="entry name" value="T2SS/T4SS_dom"/>
</dbReference>
<reference evidence="3 4" key="2">
    <citation type="journal article" date="2016" name="Microb. Ecol.">
        <title>Genome Characteristics of a Novel Type I Methanotroph (Sn10-6) Isolated from a Flooded Indian Rice Field.</title>
        <authorList>
            <person name="Rahalkar M.C."/>
            <person name="Pandit P.S."/>
            <person name="Dhakephalkar P.K."/>
            <person name="Pore S."/>
            <person name="Arora P."/>
            <person name="Kapse N."/>
        </authorList>
    </citation>
    <scope>NUCLEOTIDE SEQUENCE [LARGE SCALE GENOMIC DNA]</scope>
    <source>
        <strain evidence="3 4">Sn10-6</strain>
    </source>
</reference>
<dbReference type="EMBL" id="LAJX01000158">
    <property type="protein sequence ID" value="KJV05895.1"/>
    <property type="molecule type" value="Genomic_DNA"/>
</dbReference>
<evidence type="ECO:0000313" key="3">
    <source>
        <dbReference type="EMBL" id="KJV05895.1"/>
    </source>
</evidence>
<dbReference type="AlphaFoldDB" id="A0A0F3IGG8"/>
<reference evidence="4" key="1">
    <citation type="submission" date="2015-03" db="EMBL/GenBank/DDBJ databases">
        <title>Draft genome sequence of a novel methanotroph (Sn10-6) isolated from flooded ricefield rhizosphere in India.</title>
        <authorList>
            <person name="Pandit P.S."/>
            <person name="Pore S.D."/>
            <person name="Arora P."/>
            <person name="Kapse N.G."/>
            <person name="Dhakephalkar P.K."/>
            <person name="Rahalkar M.C."/>
        </authorList>
    </citation>
    <scope>NUCLEOTIDE SEQUENCE [LARGE SCALE GENOMIC DNA]</scope>
    <source>
        <strain evidence="4">Sn10-6</strain>
    </source>
</reference>
<organism evidence="3 4">
    <name type="scientific">Methylocucumis oryzae</name>
    <dbReference type="NCBI Taxonomy" id="1632867"/>
    <lineage>
        <taxon>Bacteria</taxon>
        <taxon>Pseudomonadati</taxon>
        <taxon>Pseudomonadota</taxon>
        <taxon>Gammaproteobacteria</taxon>
        <taxon>Methylococcales</taxon>
        <taxon>Methylococcaceae</taxon>
        <taxon>Methylocucumis</taxon>
    </lineage>
</organism>
<dbReference type="FunFam" id="3.40.50.300:FF:000521">
    <property type="entry name" value="Type II secretion system protein E"/>
    <property type="match status" value="1"/>
</dbReference>
<dbReference type="Proteomes" id="UP000033684">
    <property type="component" value="Unassembled WGS sequence"/>
</dbReference>
<dbReference type="PATRIC" id="fig|1632867.3.peg.1547"/>
<evidence type="ECO:0000259" key="2">
    <source>
        <dbReference type="Pfam" id="PF00437"/>
    </source>
</evidence>
<gene>
    <name evidence="3" type="ORF">VZ94_14940</name>
</gene>
<dbReference type="RefSeq" id="WP_045779843.1">
    <property type="nucleotide sequence ID" value="NZ_LAJX01000158.1"/>
</dbReference>
<dbReference type="PANTHER" id="PTHR30486">
    <property type="entry name" value="TWITCHING MOTILITY PROTEIN PILT"/>
    <property type="match status" value="1"/>
</dbReference>
<proteinExistence type="inferred from homology"/>
<dbReference type="Pfam" id="PF00437">
    <property type="entry name" value="T2SSE"/>
    <property type="match status" value="1"/>
</dbReference>
<comment type="similarity">
    <text evidence="1">Belongs to the GSP E family.</text>
</comment>
<dbReference type="Gene3D" id="3.40.50.300">
    <property type="entry name" value="P-loop containing nucleotide triphosphate hydrolases"/>
    <property type="match status" value="1"/>
</dbReference>
<name>A0A0F3IGG8_9GAMM</name>
<dbReference type="CDD" id="cd01130">
    <property type="entry name" value="VirB11-like_ATPase"/>
    <property type="match status" value="1"/>
</dbReference>
<dbReference type="SUPFAM" id="SSF52540">
    <property type="entry name" value="P-loop containing nucleoside triphosphate hydrolases"/>
    <property type="match status" value="1"/>
</dbReference>
<dbReference type="GO" id="GO:0016887">
    <property type="term" value="F:ATP hydrolysis activity"/>
    <property type="evidence" value="ECO:0007669"/>
    <property type="project" value="InterPro"/>
</dbReference>
<comment type="caution">
    <text evidence="3">The sequence shown here is derived from an EMBL/GenBank/DDBJ whole genome shotgun (WGS) entry which is preliminary data.</text>
</comment>
<keyword evidence="4" id="KW-1185">Reference proteome</keyword>
<sequence length="476" mass="53061">MDFLKDRLKNHFAQPAVKTLVEPETAPIVTSNIPKPRVNPPLIVRQTSAGEQEWMQRVLQKLLSIADLSLLNELDDKTARQKIRELSQKILDEDSAPLAMAERQHVTRCIEDEILGLGPLELLLNDASISDIMVNGFQQIYVERFGKLELTTVKFQNEAHLMRIIDRIVSSVGRRVDESVPMVDARLKDGSRINAIVPPLALDGSILSIRRAKADHLRTNDLINFRALTPMMAELLSAAVKCRLNIIVSGGTGSGKTTMLNALSSAIPEDERIVTIEDAAELRLQQTHVVRLETRPPNIEGKGEVTARDLVRNSLRMRPDRIVIGECRGEEAFDMLQAMNTGHDGSLTTVHANTPRDAIARIENLVAMAGLDLPTRAIRSQIASAIHLVVQVSRLEDGKRKVVSIQEVNGMEGDIITMSEIFTFQRRGLDEFGNVLGRFRATGTVPKFFETVQKRGIGLDLSIFDTHRDEGWEDEK</sequence>
<accession>A0A0F3IGG8</accession>
<dbReference type="Gene3D" id="3.30.450.380">
    <property type="match status" value="1"/>
</dbReference>
<dbReference type="OrthoDB" id="9810761at2"/>
<dbReference type="InterPro" id="IPR027417">
    <property type="entry name" value="P-loop_NTPase"/>
</dbReference>
<evidence type="ECO:0000256" key="1">
    <source>
        <dbReference type="ARBA" id="ARBA00006611"/>
    </source>
</evidence>
<evidence type="ECO:0000313" key="4">
    <source>
        <dbReference type="Proteomes" id="UP000033684"/>
    </source>
</evidence>
<dbReference type="PANTHER" id="PTHR30486:SF15">
    <property type="entry name" value="TYPE II_IV SECRETION SYSTEM ATPASE"/>
    <property type="match status" value="1"/>
</dbReference>
<feature type="domain" description="Bacterial type II secretion system protein E" evidence="2">
    <location>
        <begin position="116"/>
        <end position="394"/>
    </location>
</feature>
<protein>
    <submittedName>
        <fullName evidence="3">Pilus assembly protein CpaF</fullName>
    </submittedName>
</protein>